<keyword evidence="4" id="KW-0804">Transcription</keyword>
<keyword evidence="8" id="KW-1185">Reference proteome</keyword>
<dbReference type="GO" id="GO:0003700">
    <property type="term" value="F:DNA-binding transcription factor activity"/>
    <property type="evidence" value="ECO:0007669"/>
    <property type="project" value="InterPro"/>
</dbReference>
<dbReference type="Proteomes" id="UP000281498">
    <property type="component" value="Unassembled WGS sequence"/>
</dbReference>
<evidence type="ECO:0000259" key="6">
    <source>
        <dbReference type="PROSITE" id="PS50937"/>
    </source>
</evidence>
<dbReference type="PANTHER" id="PTHR30204">
    <property type="entry name" value="REDOX-CYCLING DRUG-SENSING TRANSCRIPTIONAL ACTIVATOR SOXR"/>
    <property type="match status" value="1"/>
</dbReference>
<dbReference type="InterPro" id="IPR000551">
    <property type="entry name" value="MerR-type_HTH_dom"/>
</dbReference>
<comment type="caution">
    <text evidence="7">The sequence shown here is derived from an EMBL/GenBank/DDBJ whole genome shotgun (WGS) entry which is preliminary data.</text>
</comment>
<evidence type="ECO:0000256" key="4">
    <source>
        <dbReference type="ARBA" id="ARBA00023163"/>
    </source>
</evidence>
<evidence type="ECO:0000256" key="2">
    <source>
        <dbReference type="ARBA" id="ARBA00023015"/>
    </source>
</evidence>
<dbReference type="Gene3D" id="1.10.1660.10">
    <property type="match status" value="1"/>
</dbReference>
<organism evidence="7 8">
    <name type="scientific">Salipaludibacillus neizhouensis</name>
    <dbReference type="NCBI Taxonomy" id="885475"/>
    <lineage>
        <taxon>Bacteria</taxon>
        <taxon>Bacillati</taxon>
        <taxon>Bacillota</taxon>
        <taxon>Bacilli</taxon>
        <taxon>Bacillales</taxon>
        <taxon>Bacillaceae</taxon>
    </lineage>
</organism>
<dbReference type="Pfam" id="PF13411">
    <property type="entry name" value="MerR_1"/>
    <property type="match status" value="1"/>
</dbReference>
<proteinExistence type="predicted"/>
<evidence type="ECO:0000313" key="8">
    <source>
        <dbReference type="Proteomes" id="UP000281498"/>
    </source>
</evidence>
<reference evidence="7 8" key="1">
    <citation type="submission" date="2017-10" db="EMBL/GenBank/DDBJ databases">
        <title>Bacillus sp. nov., a halophilic bacterium isolated from a Keqin Lake.</title>
        <authorList>
            <person name="Wang H."/>
        </authorList>
    </citation>
    <scope>NUCLEOTIDE SEQUENCE [LARGE SCALE GENOMIC DNA]</scope>
    <source>
        <strain evidence="7 8">KCTC 13187</strain>
    </source>
</reference>
<dbReference type="Pfam" id="PF06445">
    <property type="entry name" value="GyrI-like"/>
    <property type="match status" value="1"/>
</dbReference>
<gene>
    <name evidence="7" type="ORF">CR203_21480</name>
</gene>
<dbReference type="InterPro" id="IPR047057">
    <property type="entry name" value="MerR_fam"/>
</dbReference>
<dbReference type="PANTHER" id="PTHR30204:SF69">
    <property type="entry name" value="MERR-FAMILY TRANSCRIPTIONAL REGULATOR"/>
    <property type="match status" value="1"/>
</dbReference>
<dbReference type="SUPFAM" id="SSF55136">
    <property type="entry name" value="Probable bacterial effector-binding domain"/>
    <property type="match status" value="1"/>
</dbReference>
<evidence type="ECO:0000256" key="1">
    <source>
        <dbReference type="ARBA" id="ARBA00022491"/>
    </source>
</evidence>
<dbReference type="SMART" id="SM00871">
    <property type="entry name" value="AraC_E_bind"/>
    <property type="match status" value="1"/>
</dbReference>
<dbReference type="RefSeq" id="WP_110935658.1">
    <property type="nucleotide sequence ID" value="NZ_KZ614146.1"/>
</dbReference>
<dbReference type="Gene3D" id="3.20.80.10">
    <property type="entry name" value="Regulatory factor, effector binding domain"/>
    <property type="match status" value="1"/>
</dbReference>
<dbReference type="GO" id="GO:0003677">
    <property type="term" value="F:DNA binding"/>
    <property type="evidence" value="ECO:0007669"/>
    <property type="project" value="UniProtKB-KW"/>
</dbReference>
<dbReference type="InterPro" id="IPR009061">
    <property type="entry name" value="DNA-bd_dom_put_sf"/>
</dbReference>
<evidence type="ECO:0000313" key="7">
    <source>
        <dbReference type="EMBL" id="RKL65249.1"/>
    </source>
</evidence>
<evidence type="ECO:0000256" key="5">
    <source>
        <dbReference type="SAM" id="Coils"/>
    </source>
</evidence>
<dbReference type="InterPro" id="IPR010499">
    <property type="entry name" value="AraC_E-bd"/>
</dbReference>
<dbReference type="EMBL" id="PDOE01000019">
    <property type="protein sequence ID" value="RKL65249.1"/>
    <property type="molecule type" value="Genomic_DNA"/>
</dbReference>
<dbReference type="InterPro" id="IPR029442">
    <property type="entry name" value="GyrI-like"/>
</dbReference>
<dbReference type="SUPFAM" id="SSF46955">
    <property type="entry name" value="Putative DNA-binding domain"/>
    <property type="match status" value="1"/>
</dbReference>
<dbReference type="PROSITE" id="PS50937">
    <property type="entry name" value="HTH_MERR_2"/>
    <property type="match status" value="1"/>
</dbReference>
<evidence type="ECO:0000256" key="3">
    <source>
        <dbReference type="ARBA" id="ARBA00023125"/>
    </source>
</evidence>
<name>A0A3A9JYI0_9BACI</name>
<accession>A0A3A9JYI0</accession>
<dbReference type="InterPro" id="IPR011256">
    <property type="entry name" value="Reg_factor_effector_dom_sf"/>
</dbReference>
<dbReference type="CDD" id="cd01107">
    <property type="entry name" value="HTH_BmrR"/>
    <property type="match status" value="1"/>
</dbReference>
<protein>
    <submittedName>
        <fullName evidence="7">MerR family transcriptional regulator</fullName>
    </submittedName>
</protein>
<keyword evidence="5" id="KW-0175">Coiled coil</keyword>
<dbReference type="AlphaFoldDB" id="A0A3A9JYI0"/>
<feature type="domain" description="HTH merR-type" evidence="6">
    <location>
        <begin position="4"/>
        <end position="74"/>
    </location>
</feature>
<dbReference type="SMART" id="SM00422">
    <property type="entry name" value="HTH_MERR"/>
    <property type="match status" value="1"/>
</dbReference>
<keyword evidence="3" id="KW-0238">DNA-binding</keyword>
<dbReference type="OrthoDB" id="9773308at2"/>
<sequence length="272" mass="32064">MRNLFTIGEMAKLHNITMKTLRYYNEIGLLEPIQIDERNGYRYYSTEQFEQINTIQYLKKLGFSLKEIKGQLYHRDIAGFVDLLEKQKKLTEQKIKELVQVNRRFQNRINDITLAREIMELGVVRVVDINERKVVRLMEKIGSEPEIEVSLRQLENMANMNSSIFIGGVGLTVDLNNIKDKKFDEYNSIFILTEEEDIESSFITTFQKGKYASIFYRGDHNESSPYYKVLLDYIKKNGLQMMGDSIERVIINQYISKNEEDYLTEIQIQVTY</sequence>
<keyword evidence="1" id="KW-0678">Repressor</keyword>
<feature type="coiled-coil region" evidence="5">
    <location>
        <begin position="81"/>
        <end position="108"/>
    </location>
</feature>
<keyword evidence="2" id="KW-0805">Transcription regulation</keyword>